<accession>A0A3E5F5B0</accession>
<proteinExistence type="predicted"/>
<evidence type="ECO:0000313" key="1">
    <source>
        <dbReference type="EMBL" id="RGN96752.1"/>
    </source>
</evidence>
<protein>
    <submittedName>
        <fullName evidence="1">Uncharacterized protein</fullName>
    </submittedName>
</protein>
<organism evidence="1 2">
    <name type="scientific">Bacteroides uniformis</name>
    <dbReference type="NCBI Taxonomy" id="820"/>
    <lineage>
        <taxon>Bacteria</taxon>
        <taxon>Pseudomonadati</taxon>
        <taxon>Bacteroidota</taxon>
        <taxon>Bacteroidia</taxon>
        <taxon>Bacteroidales</taxon>
        <taxon>Bacteroidaceae</taxon>
        <taxon>Bacteroides</taxon>
    </lineage>
</organism>
<sequence length="122" mass="14119">MNMEKLVNLTLPEFAFVDGSEHEKNNILSGRTVILHIRSASVVEILDRDNTFLTEGTLAYNFSFVNSFGIKEPMVATLHYSATLDKNADREMIIKEIMKPAAQWYCEYAKWEDENIRKEGWK</sequence>
<comment type="caution">
    <text evidence="1">The sequence shown here is derived from an EMBL/GenBank/DDBJ whole genome shotgun (WGS) entry which is preliminary data.</text>
</comment>
<dbReference type="EMBL" id="QSVA01000002">
    <property type="protein sequence ID" value="RGN96752.1"/>
    <property type="molecule type" value="Genomic_DNA"/>
</dbReference>
<gene>
    <name evidence="1" type="ORF">DXB37_03720</name>
</gene>
<evidence type="ECO:0000313" key="2">
    <source>
        <dbReference type="Proteomes" id="UP000260759"/>
    </source>
</evidence>
<dbReference type="AlphaFoldDB" id="A0A3E5F5B0"/>
<reference evidence="1 2" key="1">
    <citation type="submission" date="2018-08" db="EMBL/GenBank/DDBJ databases">
        <title>A genome reference for cultivated species of the human gut microbiota.</title>
        <authorList>
            <person name="Zou Y."/>
            <person name="Xue W."/>
            <person name="Luo G."/>
        </authorList>
    </citation>
    <scope>NUCLEOTIDE SEQUENCE [LARGE SCALE GENOMIC DNA]</scope>
    <source>
        <strain evidence="1 2">OM03-4</strain>
    </source>
</reference>
<dbReference type="Proteomes" id="UP000260759">
    <property type="component" value="Unassembled WGS sequence"/>
</dbReference>
<name>A0A3E5F5B0_BACUN</name>